<dbReference type="EMBL" id="BGPR01133168">
    <property type="protein sequence ID" value="GBN50701.1"/>
    <property type="molecule type" value="Genomic_DNA"/>
</dbReference>
<organism evidence="4 11">
    <name type="scientific">Araneus ventricosus</name>
    <name type="common">Orbweaver spider</name>
    <name type="synonym">Epeira ventricosa</name>
    <dbReference type="NCBI Taxonomy" id="182803"/>
    <lineage>
        <taxon>Eukaryota</taxon>
        <taxon>Metazoa</taxon>
        <taxon>Ecdysozoa</taxon>
        <taxon>Arthropoda</taxon>
        <taxon>Chelicerata</taxon>
        <taxon>Arachnida</taxon>
        <taxon>Araneae</taxon>
        <taxon>Araneomorphae</taxon>
        <taxon>Entelegynae</taxon>
        <taxon>Araneoidea</taxon>
        <taxon>Araneidae</taxon>
        <taxon>Araneus</taxon>
    </lineage>
</organism>
<dbReference type="EMBL" id="BGPR01133181">
    <property type="protein sequence ID" value="GBN50735.1"/>
    <property type="molecule type" value="Genomic_DNA"/>
</dbReference>
<protein>
    <submittedName>
        <fullName evidence="4">Semaphorin-1A</fullName>
    </submittedName>
</protein>
<evidence type="ECO:0000313" key="8">
    <source>
        <dbReference type="EMBL" id="GBN82243.1"/>
    </source>
</evidence>
<dbReference type="GO" id="GO:0030215">
    <property type="term" value="F:semaphorin receptor binding"/>
    <property type="evidence" value="ECO:0007669"/>
    <property type="project" value="InterPro"/>
</dbReference>
<dbReference type="PROSITE" id="PS51004">
    <property type="entry name" value="SEMA"/>
    <property type="match status" value="1"/>
</dbReference>
<dbReference type="EMBL" id="BGPR01133162">
    <property type="protein sequence ID" value="GBN50681.1"/>
    <property type="molecule type" value="Genomic_DNA"/>
</dbReference>
<dbReference type="InterPro" id="IPR015943">
    <property type="entry name" value="WD40/YVTN_repeat-like_dom_sf"/>
</dbReference>
<dbReference type="GO" id="GO:0005886">
    <property type="term" value="C:plasma membrane"/>
    <property type="evidence" value="ECO:0007669"/>
    <property type="project" value="TreeGrafter"/>
</dbReference>
<dbReference type="InterPro" id="IPR001627">
    <property type="entry name" value="Semap_dom"/>
</dbReference>
<accession>A0A4Y2PHK8</accession>
<dbReference type="GO" id="GO:0045499">
    <property type="term" value="F:chemorepellent activity"/>
    <property type="evidence" value="ECO:0007669"/>
    <property type="project" value="TreeGrafter"/>
</dbReference>
<keyword evidence="11" id="KW-1185">Reference proteome</keyword>
<dbReference type="SUPFAM" id="SSF101912">
    <property type="entry name" value="Sema domain"/>
    <property type="match status" value="1"/>
</dbReference>
<evidence type="ECO:0000313" key="5">
    <source>
        <dbReference type="EMBL" id="GBN50713.1"/>
    </source>
</evidence>
<dbReference type="Proteomes" id="UP000499080">
    <property type="component" value="Unassembled WGS sequence"/>
</dbReference>
<evidence type="ECO:0000256" key="1">
    <source>
        <dbReference type="PROSITE-ProRule" id="PRU00352"/>
    </source>
</evidence>
<dbReference type="InterPro" id="IPR027231">
    <property type="entry name" value="Semaphorin"/>
</dbReference>
<sequence>EECQNYIRVLARKSEDTILVCGTNAFKPMCRNYKQTPSDYIVTKEQSGEGLCPYDPNHNSTAIFAGK</sequence>
<evidence type="ECO:0000313" key="11">
    <source>
        <dbReference type="Proteomes" id="UP000499080"/>
    </source>
</evidence>
<reference evidence="4 11" key="1">
    <citation type="journal article" date="2019" name="Sci. Rep.">
        <title>Orb-weaving spider Araneus ventricosus genome elucidates the spidroin gene catalogue.</title>
        <authorList>
            <person name="Kono N."/>
            <person name="Nakamura H."/>
            <person name="Ohtoshi R."/>
            <person name="Moran D.A.P."/>
            <person name="Shinohara A."/>
            <person name="Yoshida Y."/>
            <person name="Fujiwara M."/>
            <person name="Mori M."/>
            <person name="Tomita M."/>
            <person name="Arakawa K."/>
        </authorList>
    </citation>
    <scope>NUCLEOTIDE SEQUENCE [LARGE SCALE GENOMIC DNA]</scope>
</reference>
<dbReference type="AlphaFoldDB" id="A0A4Y2PHK8"/>
<proteinExistence type="predicted"/>
<dbReference type="EMBL" id="BGPR01149377">
    <property type="protein sequence ID" value="GBN82243.1"/>
    <property type="molecule type" value="Genomic_DNA"/>
</dbReference>
<dbReference type="PANTHER" id="PTHR11036">
    <property type="entry name" value="SEMAPHORIN"/>
    <property type="match status" value="1"/>
</dbReference>
<comment type="caution">
    <text evidence="1">Lacks conserved residue(s) required for the propagation of feature annotation.</text>
</comment>
<dbReference type="GO" id="GO:0071526">
    <property type="term" value="P:semaphorin-plexin signaling pathway"/>
    <property type="evidence" value="ECO:0007669"/>
    <property type="project" value="TreeGrafter"/>
</dbReference>
<dbReference type="EMBL" id="BGPR01149375">
    <property type="protein sequence ID" value="GBN82240.1"/>
    <property type="molecule type" value="Genomic_DNA"/>
</dbReference>
<dbReference type="GO" id="GO:0007411">
    <property type="term" value="P:axon guidance"/>
    <property type="evidence" value="ECO:0007669"/>
    <property type="project" value="TreeGrafter"/>
</dbReference>
<dbReference type="GO" id="GO:0030335">
    <property type="term" value="P:positive regulation of cell migration"/>
    <property type="evidence" value="ECO:0007669"/>
    <property type="project" value="TreeGrafter"/>
</dbReference>
<name>A0A4Y2PHK8_ARAVE</name>
<evidence type="ECO:0000313" key="7">
    <source>
        <dbReference type="EMBL" id="GBN82240.1"/>
    </source>
</evidence>
<dbReference type="Gene3D" id="2.130.10.10">
    <property type="entry name" value="YVTN repeat-like/Quinoprotein amine dehydrogenase"/>
    <property type="match status" value="1"/>
</dbReference>
<evidence type="ECO:0000313" key="10">
    <source>
        <dbReference type="EMBL" id="GBN82266.1"/>
    </source>
</evidence>
<evidence type="ECO:0000313" key="3">
    <source>
        <dbReference type="EMBL" id="GBN50681.1"/>
    </source>
</evidence>
<evidence type="ECO:0000313" key="9">
    <source>
        <dbReference type="EMBL" id="GBN82255.1"/>
    </source>
</evidence>
<evidence type="ECO:0000313" key="6">
    <source>
        <dbReference type="EMBL" id="GBN50735.1"/>
    </source>
</evidence>
<evidence type="ECO:0000313" key="4">
    <source>
        <dbReference type="EMBL" id="GBN50701.1"/>
    </source>
</evidence>
<feature type="domain" description="Sema" evidence="2">
    <location>
        <begin position="1"/>
        <end position="67"/>
    </location>
</feature>
<dbReference type="EMBL" id="BGPR01149381">
    <property type="protein sequence ID" value="GBN82255.1"/>
    <property type="molecule type" value="Genomic_DNA"/>
</dbReference>
<dbReference type="EMBL" id="BGPR01149389">
    <property type="protein sequence ID" value="GBN82266.1"/>
    <property type="molecule type" value="Genomic_DNA"/>
</dbReference>
<dbReference type="PANTHER" id="PTHR11036:SF127">
    <property type="entry name" value="SEMAPHORIN-1A"/>
    <property type="match status" value="1"/>
</dbReference>
<evidence type="ECO:0000259" key="2">
    <source>
        <dbReference type="PROSITE" id="PS51004"/>
    </source>
</evidence>
<gene>
    <name evidence="4" type="primary">SEMA-1A_10</name>
    <name evidence="7" type="synonym">SEMA-1A_1</name>
    <name evidence="3" type="synonym">SEMA-1A_11</name>
    <name evidence="8" type="synonym">SEMA-1A_3</name>
    <name evidence="5" type="synonym">SEMA-1A_4</name>
    <name evidence="6" type="synonym">SEMA-1A_5</name>
    <name evidence="10" type="synonym">SEMA-1A_6</name>
    <name evidence="9" type="synonym">SEMA-1A_9</name>
    <name evidence="6" type="ORF">AVEN_123673_1</name>
    <name evidence="8" type="ORF">AVEN_195778_1</name>
    <name evidence="3" type="ORF">AVEN_232804_1</name>
    <name evidence="9" type="ORF">AVEN_269332_1</name>
    <name evidence="4" type="ORF">AVEN_275715_1</name>
    <name evidence="10" type="ORF">AVEN_30361_1</name>
    <name evidence="5" type="ORF">AVEN_32186_1</name>
    <name evidence="7" type="ORF">AVEN_7661_1</name>
</gene>
<comment type="caution">
    <text evidence="4">The sequence shown here is derived from an EMBL/GenBank/DDBJ whole genome shotgun (WGS) entry which is preliminary data.</text>
</comment>
<dbReference type="EMBL" id="BGPR01133172">
    <property type="protein sequence ID" value="GBN50713.1"/>
    <property type="molecule type" value="Genomic_DNA"/>
</dbReference>
<feature type="non-terminal residue" evidence="4">
    <location>
        <position position="1"/>
    </location>
</feature>
<dbReference type="OrthoDB" id="9988752at2759"/>
<dbReference type="InterPro" id="IPR036352">
    <property type="entry name" value="Semap_dom_sf"/>
</dbReference>